<dbReference type="Xenbase" id="XB-GENE-6485972">
    <property type="gene designation" value="polq.L"/>
</dbReference>
<keyword evidence="29" id="KW-1185">Reference proteome</keyword>
<dbReference type="SUPFAM" id="SSF56672">
    <property type="entry name" value="DNA/RNA polymerases"/>
    <property type="match status" value="1"/>
</dbReference>
<comment type="catalytic activity">
    <reaction evidence="22">
        <text>ATP + H2O = ADP + phosphate + H(+)</text>
        <dbReference type="Rhea" id="RHEA:13065"/>
        <dbReference type="ChEBI" id="CHEBI:15377"/>
        <dbReference type="ChEBI" id="CHEBI:15378"/>
        <dbReference type="ChEBI" id="CHEBI:30616"/>
        <dbReference type="ChEBI" id="CHEBI:43474"/>
        <dbReference type="ChEBI" id="CHEBI:456216"/>
        <dbReference type="EC" id="3.6.4.12"/>
    </reaction>
</comment>
<keyword evidence="10" id="KW-0808">Transferase</keyword>
<dbReference type="InterPro" id="IPR043502">
    <property type="entry name" value="DNA/RNA_pol_sf"/>
</dbReference>
<feature type="compositionally biased region" description="Basic and acidic residues" evidence="28">
    <location>
        <begin position="1084"/>
        <end position="1101"/>
    </location>
</feature>
<dbReference type="FunFam" id="1.10.3380.20:FF:000001">
    <property type="entry name" value="DNA polymerase theta"/>
    <property type="match status" value="1"/>
</dbReference>
<evidence type="ECO:0000256" key="21">
    <source>
        <dbReference type="ARBA" id="ARBA00023268"/>
    </source>
</evidence>
<feature type="region of interest" description="Disordered" evidence="28">
    <location>
        <begin position="2451"/>
        <end position="2478"/>
    </location>
</feature>
<comment type="subcellular location">
    <subcellularLocation>
        <location evidence="3">Chromosome</location>
    </subcellularLocation>
    <subcellularLocation>
        <location evidence="2">Nucleus</location>
    </subcellularLocation>
</comment>
<dbReference type="CDD" id="cd08638">
    <property type="entry name" value="DNA_pol_A_theta"/>
    <property type="match status" value="1"/>
</dbReference>
<dbReference type="SMART" id="SM00487">
    <property type="entry name" value="DEXDc"/>
    <property type="match status" value="1"/>
</dbReference>
<evidence type="ECO:0000256" key="4">
    <source>
        <dbReference type="ARBA" id="ARBA00007705"/>
    </source>
</evidence>
<comment type="subunit">
    <text evidence="25">Homomultimer; forms homodimers and homotetramers. Interacts with RAD51. Interacts with ORC2 and ORC4. Interacts with RHNO1; interaction takes place during mitosis and promotes POLQ recruitment to DNA damage sites. Interacts (when phosphorylated) with TOPBP1 (via BRCT domains 7 and 8); promoting POLQ recruitment to DNA damage sites.</text>
</comment>
<evidence type="ECO:0000256" key="20">
    <source>
        <dbReference type="ARBA" id="ARBA00023242"/>
    </source>
</evidence>
<dbReference type="InterPro" id="IPR046931">
    <property type="entry name" value="HTH_61"/>
</dbReference>
<protein>
    <recommendedName>
        <fullName evidence="26">DNA polymerase theta</fullName>
        <ecNumber evidence="6">2.7.7.49</ecNumber>
        <ecNumber evidence="5">2.7.7.7</ecNumber>
        <ecNumber evidence="7">3.6.4.12</ecNumber>
    </recommendedName>
    <alternativeName>
        <fullName evidence="27">DNA polymerase eta</fullName>
    </alternativeName>
</protein>
<dbReference type="AGR" id="Xenbase:XB-GENE-6485972"/>
<comment type="catalytic activity">
    <reaction evidence="23">
        <text>DNA(n) + a 2'-deoxyribonucleoside 5'-triphosphate = DNA(n+1) + diphosphate</text>
        <dbReference type="Rhea" id="RHEA:22508"/>
        <dbReference type="Rhea" id="RHEA-COMP:17339"/>
        <dbReference type="Rhea" id="RHEA-COMP:17340"/>
        <dbReference type="ChEBI" id="CHEBI:33019"/>
        <dbReference type="ChEBI" id="CHEBI:61560"/>
        <dbReference type="ChEBI" id="CHEBI:173112"/>
        <dbReference type="EC" id="2.7.7.49"/>
    </reaction>
</comment>
<evidence type="ECO:0000256" key="19">
    <source>
        <dbReference type="ARBA" id="ARBA00023204"/>
    </source>
</evidence>
<comment type="similarity">
    <text evidence="4">Belongs to the DNA polymerase type-A family.</text>
</comment>
<comment type="cofactor">
    <cofactor evidence="1">
        <name>Mg(2+)</name>
        <dbReference type="ChEBI" id="CHEBI:18420"/>
    </cofactor>
</comment>
<dbReference type="GO" id="GO:0003964">
    <property type="term" value="F:RNA-directed DNA polymerase activity"/>
    <property type="evidence" value="ECO:0007669"/>
    <property type="project" value="UniProtKB-EC"/>
</dbReference>
<dbReference type="InterPro" id="IPR001650">
    <property type="entry name" value="Helicase_C-like"/>
</dbReference>
<keyword evidence="21" id="KW-0511">Multifunctional enzyme</keyword>
<proteinExistence type="inferred from homology"/>
<keyword evidence="19" id="KW-0234">DNA repair</keyword>
<dbReference type="Gene3D" id="3.40.50.300">
    <property type="entry name" value="P-loop containing nucleotide triphosphate hydrolases"/>
    <property type="match status" value="2"/>
</dbReference>
<dbReference type="SUPFAM" id="SSF53098">
    <property type="entry name" value="Ribonuclease H-like"/>
    <property type="match status" value="1"/>
</dbReference>
<dbReference type="PROSITE" id="PS51192">
    <property type="entry name" value="HELICASE_ATP_BIND_1"/>
    <property type="match status" value="1"/>
</dbReference>
<dbReference type="FunFam" id="3.40.50.300:FF:000753">
    <property type="entry name" value="Polymerase (DNA directed), theta"/>
    <property type="match status" value="1"/>
</dbReference>
<dbReference type="GO" id="GO:0003677">
    <property type="term" value="F:DNA binding"/>
    <property type="evidence" value="ECO:0007669"/>
    <property type="project" value="InterPro"/>
</dbReference>
<dbReference type="InterPro" id="IPR011545">
    <property type="entry name" value="DEAD/DEAH_box_helicase_dom"/>
</dbReference>
<dbReference type="Gene3D" id="1.10.150.20">
    <property type="entry name" value="5' to 3' exonuclease, C-terminal subdomain"/>
    <property type="match status" value="1"/>
</dbReference>
<dbReference type="InterPro" id="IPR019760">
    <property type="entry name" value="DNA-dir_DNA_pol_A_CS"/>
</dbReference>
<feature type="compositionally biased region" description="Basic and acidic residues" evidence="28">
    <location>
        <begin position="1624"/>
        <end position="1635"/>
    </location>
</feature>
<dbReference type="RefSeq" id="XP_041437341.1">
    <property type="nucleotide sequence ID" value="XM_041581407.1"/>
</dbReference>
<dbReference type="Pfam" id="PF20470">
    <property type="entry name" value="HTH_61"/>
    <property type="match status" value="1"/>
</dbReference>
<evidence type="ECO:0000256" key="9">
    <source>
        <dbReference type="ARBA" id="ARBA00022553"/>
    </source>
</evidence>
<dbReference type="InterPro" id="IPR027417">
    <property type="entry name" value="P-loop_NTPase"/>
</dbReference>
<dbReference type="Gene3D" id="1.20.1060.10">
    <property type="entry name" value="Taq DNA Polymerase, Chain T, domain 4"/>
    <property type="match status" value="1"/>
</dbReference>
<dbReference type="OMA" id="FHNMCQQ"/>
<dbReference type="GO" id="GO:0006261">
    <property type="term" value="P:DNA-templated DNA replication"/>
    <property type="evidence" value="ECO:0007669"/>
    <property type="project" value="InterPro"/>
</dbReference>
<dbReference type="PANTHER" id="PTHR10133:SF62">
    <property type="entry name" value="DNA POLYMERASE THETA"/>
    <property type="match status" value="1"/>
</dbReference>
<dbReference type="GO" id="GO:0005634">
    <property type="term" value="C:nucleus"/>
    <property type="evidence" value="ECO:0007669"/>
    <property type="project" value="UniProtKB-SubCell"/>
</dbReference>
<dbReference type="SMART" id="SM00490">
    <property type="entry name" value="HELICc"/>
    <property type="match status" value="1"/>
</dbReference>
<keyword evidence="8" id="KW-0158">Chromosome</keyword>
<keyword evidence="15" id="KW-0347">Helicase</keyword>
<dbReference type="CTD" id="108707807"/>
<dbReference type="InterPro" id="IPR001098">
    <property type="entry name" value="DNA-dir_DNA_pol_A_palm_dom"/>
</dbReference>
<dbReference type="PANTHER" id="PTHR10133">
    <property type="entry name" value="DNA POLYMERASE I"/>
    <property type="match status" value="1"/>
</dbReference>
<feature type="region of interest" description="Disordered" evidence="28">
    <location>
        <begin position="1209"/>
        <end position="1237"/>
    </location>
</feature>
<feature type="compositionally biased region" description="Polar residues" evidence="28">
    <location>
        <begin position="1545"/>
        <end position="1563"/>
    </location>
</feature>
<keyword evidence="17" id="KW-0239">DNA-directed DNA polymerase</keyword>
<dbReference type="GeneID" id="108707807"/>
<evidence type="ECO:0000256" key="18">
    <source>
        <dbReference type="ARBA" id="ARBA00022990"/>
    </source>
</evidence>
<evidence type="ECO:0000256" key="17">
    <source>
        <dbReference type="ARBA" id="ARBA00022932"/>
    </source>
</evidence>
<feature type="region of interest" description="Disordered" evidence="28">
    <location>
        <begin position="1601"/>
        <end position="1642"/>
    </location>
</feature>
<evidence type="ECO:0000256" key="1">
    <source>
        <dbReference type="ARBA" id="ARBA00001946"/>
    </source>
</evidence>
<feature type="compositionally biased region" description="Polar residues" evidence="28">
    <location>
        <begin position="1604"/>
        <end position="1617"/>
    </location>
</feature>
<dbReference type="Pfam" id="PF21099">
    <property type="entry name" value="POLQ_helical"/>
    <property type="match status" value="1"/>
</dbReference>
<evidence type="ECO:0000256" key="2">
    <source>
        <dbReference type="ARBA" id="ARBA00004123"/>
    </source>
</evidence>
<feature type="region of interest" description="Disordered" evidence="28">
    <location>
        <begin position="1660"/>
        <end position="1711"/>
    </location>
</feature>
<evidence type="ECO:0000256" key="23">
    <source>
        <dbReference type="ARBA" id="ARBA00048173"/>
    </source>
</evidence>
<feature type="compositionally biased region" description="Basic and acidic residues" evidence="28">
    <location>
        <begin position="1671"/>
        <end position="1681"/>
    </location>
</feature>
<evidence type="ECO:0000313" key="31">
    <source>
        <dbReference type="Xenbase" id="XB-GENE-6485972"/>
    </source>
</evidence>
<dbReference type="Gene3D" id="3.30.420.10">
    <property type="entry name" value="Ribonuclease H-like superfamily/Ribonuclease H"/>
    <property type="match status" value="1"/>
</dbReference>
<dbReference type="GO" id="GO:2000042">
    <property type="term" value="P:negative regulation of double-strand break repair via homologous recombination"/>
    <property type="evidence" value="ECO:0007669"/>
    <property type="project" value="UniProtKB-ARBA"/>
</dbReference>
<feature type="compositionally biased region" description="Low complexity" evidence="28">
    <location>
        <begin position="1033"/>
        <end position="1050"/>
    </location>
</feature>
<dbReference type="Gene3D" id="1.10.3380.20">
    <property type="match status" value="1"/>
</dbReference>
<evidence type="ECO:0000256" key="25">
    <source>
        <dbReference type="ARBA" id="ARBA00062978"/>
    </source>
</evidence>
<evidence type="ECO:0000256" key="26">
    <source>
        <dbReference type="ARBA" id="ARBA00074669"/>
    </source>
</evidence>
<dbReference type="SMART" id="SM00482">
    <property type="entry name" value="POLAc"/>
    <property type="match status" value="1"/>
</dbReference>
<dbReference type="FunFam" id="1.20.1060.10:FF:000002">
    <property type="entry name" value="Polymerase (DNA directed), theta"/>
    <property type="match status" value="1"/>
</dbReference>
<keyword evidence="16" id="KW-0067">ATP-binding</keyword>
<feature type="region of interest" description="Disordered" evidence="28">
    <location>
        <begin position="1545"/>
        <end position="1577"/>
    </location>
</feature>
<dbReference type="EC" id="2.7.7.49" evidence="6"/>
<dbReference type="OrthoDB" id="2320933at2759"/>
<keyword evidence="12" id="KW-0547">Nucleotide-binding</keyword>
<dbReference type="PROSITE" id="PS51194">
    <property type="entry name" value="HELICASE_CTER"/>
    <property type="match status" value="1"/>
</dbReference>
<feature type="region of interest" description="Disordered" evidence="28">
    <location>
        <begin position="2221"/>
        <end position="2255"/>
    </location>
</feature>
<dbReference type="GO" id="GO:0016787">
    <property type="term" value="F:hydrolase activity"/>
    <property type="evidence" value="ECO:0007669"/>
    <property type="project" value="UniProtKB-KW"/>
</dbReference>
<evidence type="ECO:0000256" key="6">
    <source>
        <dbReference type="ARBA" id="ARBA00012493"/>
    </source>
</evidence>
<dbReference type="Pfam" id="PF00476">
    <property type="entry name" value="DNA_pol_A"/>
    <property type="match status" value="1"/>
</dbReference>
<keyword evidence="9" id="KW-0597">Phosphoprotein</keyword>
<evidence type="ECO:0000256" key="28">
    <source>
        <dbReference type="SAM" id="MobiDB-lite"/>
    </source>
</evidence>
<dbReference type="Pfam" id="PF00271">
    <property type="entry name" value="Helicase_C"/>
    <property type="match status" value="1"/>
</dbReference>
<evidence type="ECO:0000313" key="29">
    <source>
        <dbReference type="Proteomes" id="UP000186698"/>
    </source>
</evidence>
<evidence type="ECO:0000256" key="15">
    <source>
        <dbReference type="ARBA" id="ARBA00022806"/>
    </source>
</evidence>
<dbReference type="Bgee" id="108707807">
    <property type="expression patterns" value="Expressed in ovary and 12 other cell types or tissues"/>
</dbReference>
<dbReference type="GO" id="GO:0005694">
    <property type="term" value="C:chromosome"/>
    <property type="evidence" value="ECO:0007669"/>
    <property type="project" value="UniProtKB-SubCell"/>
</dbReference>
<dbReference type="InterPro" id="IPR012337">
    <property type="entry name" value="RNaseH-like_sf"/>
</dbReference>
<evidence type="ECO:0000256" key="24">
    <source>
        <dbReference type="ARBA" id="ARBA00049244"/>
    </source>
</evidence>
<gene>
    <name evidence="30 31" type="primary">polq.L</name>
</gene>
<dbReference type="InterPro" id="IPR036397">
    <property type="entry name" value="RNaseH_sf"/>
</dbReference>
<organism evidence="29 30">
    <name type="scientific">Xenopus laevis</name>
    <name type="common">African clawed frog</name>
    <dbReference type="NCBI Taxonomy" id="8355"/>
    <lineage>
        <taxon>Eukaryota</taxon>
        <taxon>Metazoa</taxon>
        <taxon>Chordata</taxon>
        <taxon>Craniata</taxon>
        <taxon>Vertebrata</taxon>
        <taxon>Euteleostomi</taxon>
        <taxon>Amphibia</taxon>
        <taxon>Batrachia</taxon>
        <taxon>Anura</taxon>
        <taxon>Pipoidea</taxon>
        <taxon>Pipidae</taxon>
        <taxon>Xenopodinae</taxon>
        <taxon>Xenopus</taxon>
        <taxon>Xenopus</taxon>
    </lineage>
</organism>
<dbReference type="STRING" id="8355.A0A1L8HBZ7"/>
<sequence length="2542" mass="280179">MQQIKKQPPLGGPSGSGASLSNILFGGLTNKENGRSSKGAPTVRGVLGPHNSRKRNRPTSSSSPGSEGSTSPSSPKRGPGGRQIRNRPRPQTSRTSQKRQRSESGHSTEAIHNASGHRDFILFSPAHQASILGKQKGQEPQVSRANLSVSVLTPPTGLERSLLDNSRFNDSVCASGLGPHMALPDALADKLMLASWGLPKTILDKYGSLGVTQMFEWQAECLMLGQVLEGRNLVYSAPTSAGKTLVAELLILKRVLETRRKALFILPFVSVAKEKTFYLQNLFQEVGVKVDGYMGSSSPAGGFSSLDVAVCTIEKANGLVNRLIEENKIELLGMMVVDELHMLGDSHRGYLLELLLTKVRYVTQKRAWGRKPGAEVGGLGNDVQIVGMSATLPNLSLLATWLDAELYHTDFRPVPLLERVKIGKTVYDCNMVAVREFEPLLHVKGDDDHIVSLCYETVHGGHSILIFCPSKNWCEKLADTIAREFYNLFRRAEQQQQQQQGAAGGSDSSVSPVVLDRDGIRDVMDQLKRSPAGLDTVLGRTVPWGVAFHHAGLTFDERDIIEGAFRQGFVRVLAATSTLSSGVNLPARRVIIRSPLFNGRLLDILTYKQMAGRAGRKGVDTEGESILVCKNPERTKGIDLLQGSLKPVQSCLLKKEGVGVTGSMIRAILEIIVGGVADTPEDVKIYASCTLLAASMKQGEGAQEAEHGGGAIEACVEWLLRNEFIQILEEDRDGAKAEVYRPTKLGAATLSSSLSPSEALGIFADLQRAMKGFVLENDLHILYLVTPVYEEWTTIDWYQFFCLWEKLPISMKRVAELVGIEEGFLARSVNGKIVAKNDRQHRQIAIHRRFFTSLVLLDLISEVSLNELTKKYGCSRGQLQSLQQSSATYAGMVTVFSNRLGWHNMELLLSQFQSRLTFGIQRELCDLVRVDLLNAQRARALYNSGFVTVAELARGNVIEVETALKNAVPFKSVRRAVDEEEEAAEERRAARCIWIPGRKGLTEREAAQLIVHEARRLLKHDLAMIGIQWNPESSLESSSDSGRGSANDSGVAQNAVISPGKNARMNPEPQGQQNKTNEPYLLNSERREESVKSDCVGDRPQSKTSTEATLTDTVELLPQPTVAPKESPDNIMKSHGDTVAKPEAVASNPNAVHPGNERSTCLASSRVMNIKMNPPEQQNSVEVPCRVDSNIDNNNEVEEFPSIIMANDEQPLVNRDSTQKGDSISSGERLEQDQPSNCSVNKIDTIKSVSLGNSNWKKDGKSSAKSLMLQSEAAVGDPVPLEATNLQIHVPSIPDATGFPDLSVASKTFEDSLQLDTQTEELIEQQVVAQTIRLQGNRNVGLETKMEGNAKMEISERENMADALLLINTSHIKVVPTEPTREIQLNEVQIGSPTENFLSQQCVLFGSPELSPLVIPPEHRETSLTDTQLQSFFQAFPSQAAKEQRQVSLQSKDAPLPVTDQMGETSLNMSDSFLFDSFNDDLVVDPKQEEPKKPTEQMTSLETLLEHNTRADPEQNQALCGNVSIMFSQLDSFQIVEVLDNAEHSSSQYRNTAQTNPPNQTDRGNQEDPEKNPEKAEERISLLEWSDTSFNLSQGLQDVLDQWPSPSGNVSRKTSSVKVMPVADSRESLPHHSESEPICSKHAPDHDLEFLENNQSLLDSLNSSPVALPGNKRDSDSRPGSRNDLVPPTPPAESQTGRLMGMSSIKSAAKKPRVESLRSAAWMEIEMADDLLDAQAEGSDFGPRVFPGSECSRDTSVIDKGFTLQLSQDSAAVFPSSSGGFSIIDVASDQTLFQTFLKEWKSQSRFSMSLACERRKQPPSSNVCIGGRFKQVRSPQRPKVVDDGLPIKGLDDILLVGLAVCWGGKDAYYISLQKEQDQTDICSSLAPPPLDQTLSVKDRLWHLQSTLQKTGPWGSRPTIILYNFIEQYKALLLACRISVTGHFADPKVACWLLDPGSKERTLHNMVTNFLPYELPLLDGVGTGQGVQSLGLSANSDQTGRYRAAIEAVVVFSTMNALTSLLETEKLWDVFHNVEMPTQYCLALLELNGIGFSTEECETQKHIMQAKLNEIEAVAYQLAGHSFSLTSHDDVAQVLFIELKLPPNGDLKGQGNKKTLGYTRRPAVNGTRVRPGKQFSTAKDILEKLKLLHPLPGLILEWKRITNAMTKVVFPLQREKILNPNLGMERIYPISQTHTATGRVSFTEPNIQNIPKDFEIEMPRLVGESPPSQAPGPTAFPYRNRRKKPQANTPGPKLPVEQIPAEKGLKFFVSMRHAFVPFPGGLILAADYSQLELRILAHLSRDRRLIHVLNGGSDVFKSIAAEWKMIDPETVTDDVRQQAKQICYGIIYGMGAKSLGEQMGIEENDAACYIDTFKARYTGIQKFLKETVRNCARDGFVKTLLGRRRYLPAIKDSNPYAKSHAERQAVNSTVQGSAADIVKTATVNIQKRLEETFRSAPKSHEHPVQASGTGRSERLRNRPPPTRGAFFILQLHDELLYEAAEDDAIQVAQIIKKEMESAIKLSVKLKVKVKIGPSWGDLQDFDL</sequence>
<feature type="compositionally biased region" description="Basic and acidic residues" evidence="28">
    <location>
        <begin position="1564"/>
        <end position="1577"/>
    </location>
</feature>
<dbReference type="PRINTS" id="PR00868">
    <property type="entry name" value="DNAPOLI"/>
</dbReference>
<dbReference type="EC" id="3.6.4.12" evidence="7"/>
<evidence type="ECO:0000256" key="12">
    <source>
        <dbReference type="ARBA" id="ARBA00022741"/>
    </source>
</evidence>
<reference evidence="30" key="1">
    <citation type="submission" date="2025-08" db="UniProtKB">
        <authorList>
            <consortium name="RefSeq"/>
        </authorList>
    </citation>
    <scope>IDENTIFICATION</scope>
    <source>
        <strain evidence="30">J_2021</strain>
        <tissue evidence="30">Erythrocytes</tissue>
    </source>
</reference>
<evidence type="ECO:0000256" key="22">
    <source>
        <dbReference type="ARBA" id="ARBA00047995"/>
    </source>
</evidence>
<evidence type="ECO:0000256" key="14">
    <source>
        <dbReference type="ARBA" id="ARBA00022801"/>
    </source>
</evidence>
<dbReference type="FunFam" id="3.40.50.300:FF:000885">
    <property type="entry name" value="DNA polymerase theta"/>
    <property type="match status" value="1"/>
</dbReference>
<feature type="region of interest" description="Disordered" evidence="28">
    <location>
        <begin position="1032"/>
        <end position="1109"/>
    </location>
</feature>
<dbReference type="GO" id="GO:0097681">
    <property type="term" value="P:double-strand break repair via alternative nonhomologous end joining"/>
    <property type="evidence" value="ECO:0000318"/>
    <property type="project" value="GO_Central"/>
</dbReference>
<feature type="compositionally biased region" description="Basic and acidic residues" evidence="28">
    <location>
        <begin position="2451"/>
        <end position="2462"/>
    </location>
</feature>
<dbReference type="InterPro" id="IPR002298">
    <property type="entry name" value="DNA_polymerase_A"/>
</dbReference>
<evidence type="ECO:0000256" key="27">
    <source>
        <dbReference type="ARBA" id="ARBA00078930"/>
    </source>
</evidence>
<accession>A0A1L8HBZ7</accession>
<dbReference type="InterPro" id="IPR048960">
    <property type="entry name" value="POLQ-like_helical"/>
</dbReference>
<dbReference type="Pfam" id="PF00270">
    <property type="entry name" value="DEAD"/>
    <property type="match status" value="1"/>
</dbReference>
<evidence type="ECO:0000256" key="11">
    <source>
        <dbReference type="ARBA" id="ARBA00022695"/>
    </source>
</evidence>
<evidence type="ECO:0000256" key="13">
    <source>
        <dbReference type="ARBA" id="ARBA00022763"/>
    </source>
</evidence>
<dbReference type="PROSITE" id="PS00447">
    <property type="entry name" value="DNA_POLYMERASE_A"/>
    <property type="match status" value="1"/>
</dbReference>
<keyword evidence="13" id="KW-0227">DNA damage</keyword>
<dbReference type="EC" id="2.7.7.7" evidence="5"/>
<evidence type="ECO:0000256" key="16">
    <source>
        <dbReference type="ARBA" id="ARBA00022840"/>
    </source>
</evidence>
<evidence type="ECO:0000313" key="30">
    <source>
        <dbReference type="RefSeq" id="XP_041437341.1"/>
    </source>
</evidence>
<keyword evidence="18" id="KW-0007">Acetylation</keyword>
<dbReference type="GO" id="GO:0003887">
    <property type="term" value="F:DNA-directed DNA polymerase activity"/>
    <property type="evidence" value="ECO:0000318"/>
    <property type="project" value="GO_Central"/>
</dbReference>
<comment type="catalytic activity">
    <reaction evidence="24">
        <text>DNA(n) + a 2'-deoxyribonucleoside 5'-triphosphate = DNA(n+1) + diphosphate</text>
        <dbReference type="Rhea" id="RHEA:22508"/>
        <dbReference type="Rhea" id="RHEA-COMP:17339"/>
        <dbReference type="Rhea" id="RHEA-COMP:17340"/>
        <dbReference type="ChEBI" id="CHEBI:33019"/>
        <dbReference type="ChEBI" id="CHEBI:61560"/>
        <dbReference type="ChEBI" id="CHEBI:173112"/>
        <dbReference type="EC" id="2.7.7.7"/>
    </reaction>
</comment>
<dbReference type="SUPFAM" id="SSF52540">
    <property type="entry name" value="P-loop containing nucleoside triphosphate hydrolases"/>
    <property type="match status" value="1"/>
</dbReference>
<evidence type="ECO:0000256" key="7">
    <source>
        <dbReference type="ARBA" id="ARBA00012551"/>
    </source>
</evidence>
<dbReference type="Gene3D" id="3.30.70.370">
    <property type="match status" value="1"/>
</dbReference>
<dbReference type="GO" id="GO:0003678">
    <property type="term" value="F:DNA helicase activity"/>
    <property type="evidence" value="ECO:0007669"/>
    <property type="project" value="UniProtKB-EC"/>
</dbReference>
<dbReference type="PaxDb" id="8355-A0A1L8HBZ7"/>
<dbReference type="CDD" id="cd18026">
    <property type="entry name" value="DEXHc_POLQ-like"/>
    <property type="match status" value="1"/>
</dbReference>
<dbReference type="GO" id="GO:0005524">
    <property type="term" value="F:ATP binding"/>
    <property type="evidence" value="ECO:0007669"/>
    <property type="project" value="UniProtKB-KW"/>
</dbReference>
<dbReference type="CDD" id="cd18795">
    <property type="entry name" value="SF2_C_Ski2"/>
    <property type="match status" value="1"/>
</dbReference>
<keyword evidence="20" id="KW-0539">Nucleus</keyword>
<keyword evidence="11" id="KW-0548">Nucleotidyltransferase</keyword>
<evidence type="ECO:0000256" key="5">
    <source>
        <dbReference type="ARBA" id="ARBA00012417"/>
    </source>
</evidence>
<evidence type="ECO:0000256" key="10">
    <source>
        <dbReference type="ARBA" id="ARBA00022679"/>
    </source>
</evidence>
<dbReference type="Proteomes" id="UP000186698">
    <property type="component" value="Chromosome 2L"/>
</dbReference>
<dbReference type="InterPro" id="IPR014001">
    <property type="entry name" value="Helicase_ATP-bd"/>
</dbReference>
<name>A0A1L8HBZ7_XENLA</name>
<dbReference type="SUPFAM" id="SSF158702">
    <property type="entry name" value="Sec63 N-terminal domain-like"/>
    <property type="match status" value="1"/>
</dbReference>
<dbReference type="FunFam" id="1.10.150.20:FF:000036">
    <property type="entry name" value="Polymerase (DNA directed), theta"/>
    <property type="match status" value="1"/>
</dbReference>
<feature type="compositionally biased region" description="Low complexity" evidence="28">
    <location>
        <begin position="58"/>
        <end position="75"/>
    </location>
</feature>
<evidence type="ECO:0000256" key="3">
    <source>
        <dbReference type="ARBA" id="ARBA00004286"/>
    </source>
</evidence>
<evidence type="ECO:0000256" key="8">
    <source>
        <dbReference type="ARBA" id="ARBA00022454"/>
    </source>
</evidence>
<feature type="region of interest" description="Disordered" evidence="28">
    <location>
        <begin position="1"/>
        <end position="109"/>
    </location>
</feature>
<dbReference type="FunFam" id="3.30.420.10:FF:000259">
    <property type="entry name" value="Polymerase (DNA directed), theta"/>
    <property type="match status" value="1"/>
</dbReference>
<keyword evidence="14" id="KW-0378">Hydrolase</keyword>